<dbReference type="EMBL" id="PJNH01000001">
    <property type="protein sequence ID" value="PKR78382.1"/>
    <property type="molecule type" value="Genomic_DNA"/>
</dbReference>
<keyword evidence="1" id="KW-0812">Transmembrane</keyword>
<proteinExistence type="predicted"/>
<dbReference type="OrthoDB" id="2884029at2"/>
<accession>A0A2I0QVK6</accession>
<gene>
    <name evidence="2" type="ORF">CEY16_01090</name>
</gene>
<keyword evidence="3" id="KW-1185">Reference proteome</keyword>
<feature type="transmembrane region" description="Helical" evidence="1">
    <location>
        <begin position="39"/>
        <end position="57"/>
    </location>
</feature>
<dbReference type="Pfam" id="PF16079">
    <property type="entry name" value="Phage_holin_5_2"/>
    <property type="match status" value="1"/>
</dbReference>
<dbReference type="Proteomes" id="UP000243524">
    <property type="component" value="Unassembled WGS sequence"/>
</dbReference>
<comment type="caution">
    <text evidence="2">The sequence shown here is derived from an EMBL/GenBank/DDBJ whole genome shotgun (WGS) entry which is preliminary data.</text>
</comment>
<dbReference type="InterPro" id="IPR032111">
    <property type="entry name" value="Clostridium_phage_holin"/>
</dbReference>
<feature type="transmembrane region" description="Helical" evidence="1">
    <location>
        <begin position="6"/>
        <end position="27"/>
    </location>
</feature>
<evidence type="ECO:0000256" key="1">
    <source>
        <dbReference type="SAM" id="Phobius"/>
    </source>
</evidence>
<evidence type="ECO:0000313" key="3">
    <source>
        <dbReference type="Proteomes" id="UP000243524"/>
    </source>
</evidence>
<reference evidence="2 3" key="1">
    <citation type="submission" date="2017-06" db="EMBL/GenBank/DDBJ databases">
        <title>the draft geome sequence of Illustriluteabacillus marina B3227.</title>
        <authorList>
            <person name="He R.-H."/>
            <person name="Du Z.-J."/>
        </authorList>
    </citation>
    <scope>NUCLEOTIDE SEQUENCE [LARGE SCALE GENOMIC DNA]</scope>
    <source>
        <strain evidence="2 3">B3227</strain>
    </source>
</reference>
<dbReference type="RefSeq" id="WP_101330126.1">
    <property type="nucleotide sequence ID" value="NZ_PJNH01000001.1"/>
</dbReference>
<dbReference type="AlphaFoldDB" id="A0A2I0QVK6"/>
<evidence type="ECO:0000313" key="2">
    <source>
        <dbReference type="EMBL" id="PKR78382.1"/>
    </source>
</evidence>
<sequence length="89" mass="10176">MTEITLDYINFIMEELLILVPVLLIIGKIIKISTTIPHRYIPLFLLVTSMVLTFTRLGINFESLVQSVLITGTAVFGHQLFKQMKEPKK</sequence>
<protein>
    <submittedName>
        <fullName evidence="2">Holin</fullName>
    </submittedName>
</protein>
<organism evidence="2 3">
    <name type="scientific">Halalkalibacillus sediminis</name>
    <dbReference type="NCBI Taxonomy" id="2018042"/>
    <lineage>
        <taxon>Bacteria</taxon>
        <taxon>Bacillati</taxon>
        <taxon>Bacillota</taxon>
        <taxon>Bacilli</taxon>
        <taxon>Bacillales</taxon>
        <taxon>Bacillaceae</taxon>
        <taxon>Halalkalibacillus</taxon>
    </lineage>
</organism>
<feature type="transmembrane region" description="Helical" evidence="1">
    <location>
        <begin position="63"/>
        <end position="81"/>
    </location>
</feature>
<name>A0A2I0QVK6_9BACI</name>
<keyword evidence="1" id="KW-1133">Transmembrane helix</keyword>
<keyword evidence="1" id="KW-0472">Membrane</keyword>